<protein>
    <submittedName>
        <fullName evidence="1">Uncharacterized protein</fullName>
    </submittedName>
</protein>
<dbReference type="Proteomes" id="UP000807306">
    <property type="component" value="Unassembled WGS sequence"/>
</dbReference>
<accession>A0A9P6EKP8</accession>
<keyword evidence="2" id="KW-1185">Reference proteome</keyword>
<evidence type="ECO:0000313" key="2">
    <source>
        <dbReference type="Proteomes" id="UP000807306"/>
    </source>
</evidence>
<gene>
    <name evidence="1" type="ORF">CPB83DRAFT_850644</name>
</gene>
<organism evidence="1 2">
    <name type="scientific">Crepidotus variabilis</name>
    <dbReference type="NCBI Taxonomy" id="179855"/>
    <lineage>
        <taxon>Eukaryota</taxon>
        <taxon>Fungi</taxon>
        <taxon>Dikarya</taxon>
        <taxon>Basidiomycota</taxon>
        <taxon>Agaricomycotina</taxon>
        <taxon>Agaricomycetes</taxon>
        <taxon>Agaricomycetidae</taxon>
        <taxon>Agaricales</taxon>
        <taxon>Agaricineae</taxon>
        <taxon>Crepidotaceae</taxon>
        <taxon>Crepidotus</taxon>
    </lineage>
</organism>
<reference evidence="1" key="1">
    <citation type="submission" date="2020-11" db="EMBL/GenBank/DDBJ databases">
        <authorList>
            <consortium name="DOE Joint Genome Institute"/>
            <person name="Ahrendt S."/>
            <person name="Riley R."/>
            <person name="Andreopoulos W."/>
            <person name="Labutti K."/>
            <person name="Pangilinan J."/>
            <person name="Ruiz-Duenas F.J."/>
            <person name="Barrasa J.M."/>
            <person name="Sanchez-Garcia M."/>
            <person name="Camarero S."/>
            <person name="Miyauchi S."/>
            <person name="Serrano A."/>
            <person name="Linde D."/>
            <person name="Babiker R."/>
            <person name="Drula E."/>
            <person name="Ayuso-Fernandez I."/>
            <person name="Pacheco R."/>
            <person name="Padilla G."/>
            <person name="Ferreira P."/>
            <person name="Barriuso J."/>
            <person name="Kellner H."/>
            <person name="Castanera R."/>
            <person name="Alfaro M."/>
            <person name="Ramirez L."/>
            <person name="Pisabarro A.G."/>
            <person name="Kuo A."/>
            <person name="Tritt A."/>
            <person name="Lipzen A."/>
            <person name="He G."/>
            <person name="Yan M."/>
            <person name="Ng V."/>
            <person name="Cullen D."/>
            <person name="Martin F."/>
            <person name="Rosso M.-N."/>
            <person name="Henrissat B."/>
            <person name="Hibbett D."/>
            <person name="Martinez A.T."/>
            <person name="Grigoriev I.V."/>
        </authorList>
    </citation>
    <scope>NUCLEOTIDE SEQUENCE</scope>
    <source>
        <strain evidence="1">CBS 506.95</strain>
    </source>
</reference>
<evidence type="ECO:0000313" key="1">
    <source>
        <dbReference type="EMBL" id="KAF9530623.1"/>
    </source>
</evidence>
<name>A0A9P6EKP8_9AGAR</name>
<proteinExistence type="predicted"/>
<sequence>MLKVRSAFEDSHQTCLLCVISFNLQLSQLTAGANEEPFEWAPLFEGIQCMNCIKRREREIIPEWGVETIDIDGPQRQVDLRDPFDGGGKSSS</sequence>
<comment type="caution">
    <text evidence="1">The sequence shown here is derived from an EMBL/GenBank/DDBJ whole genome shotgun (WGS) entry which is preliminary data.</text>
</comment>
<dbReference type="EMBL" id="MU157839">
    <property type="protein sequence ID" value="KAF9530623.1"/>
    <property type="molecule type" value="Genomic_DNA"/>
</dbReference>
<dbReference type="AlphaFoldDB" id="A0A9P6EKP8"/>